<dbReference type="SUPFAM" id="SSF88946">
    <property type="entry name" value="Sigma2 domain of RNA polymerase sigma factors"/>
    <property type="match status" value="1"/>
</dbReference>
<dbReference type="PANTHER" id="PTHR30385">
    <property type="entry name" value="SIGMA FACTOR F FLAGELLAR"/>
    <property type="match status" value="1"/>
</dbReference>
<evidence type="ECO:0000256" key="1">
    <source>
        <dbReference type="ARBA" id="ARBA00023015"/>
    </source>
</evidence>
<keyword evidence="7" id="KW-1185">Reference proteome</keyword>
<keyword evidence="2" id="KW-0731">Sigma factor</keyword>
<evidence type="ECO:0000256" key="2">
    <source>
        <dbReference type="ARBA" id="ARBA00023082"/>
    </source>
</evidence>
<dbReference type="EMBL" id="KJ081346">
    <property type="protein sequence ID" value="AHJ87163.1"/>
    <property type="molecule type" value="Genomic_DNA"/>
</dbReference>
<proteinExistence type="predicted"/>
<keyword evidence="3" id="KW-0238">DNA-binding</keyword>
<evidence type="ECO:0000259" key="5">
    <source>
        <dbReference type="Pfam" id="PF04542"/>
    </source>
</evidence>
<dbReference type="InterPro" id="IPR013324">
    <property type="entry name" value="RNA_pol_sigma_r3/r4-like"/>
</dbReference>
<dbReference type="Gene3D" id="1.20.140.160">
    <property type="match status" value="1"/>
</dbReference>
<evidence type="ECO:0000313" key="7">
    <source>
        <dbReference type="Proteomes" id="UP000033014"/>
    </source>
</evidence>
<dbReference type="GO" id="GO:0016987">
    <property type="term" value="F:sigma factor activity"/>
    <property type="evidence" value="ECO:0007669"/>
    <property type="project" value="UniProtKB-KW"/>
</dbReference>
<dbReference type="InterPro" id="IPR007627">
    <property type="entry name" value="RNA_pol_sigma70_r2"/>
</dbReference>
<dbReference type="OrthoDB" id="7155at10239"/>
<dbReference type="SUPFAM" id="SSF88659">
    <property type="entry name" value="Sigma3 and sigma4 domains of RNA polymerase sigma factors"/>
    <property type="match status" value="1"/>
</dbReference>
<dbReference type="NCBIfam" id="TIGR02937">
    <property type="entry name" value="sigma70-ECF"/>
    <property type="match status" value="1"/>
</dbReference>
<dbReference type="Gene3D" id="1.20.120.1810">
    <property type="match status" value="1"/>
</dbReference>
<reference evidence="6 7" key="2">
    <citation type="journal article" date="2015" name="Arch. Virol.">
        <title>Complete genome sequence analysis and identification of putative metallo-beta-lactamase and SpoIIIE homologs in Bacillus cereus group phage BCP8-2, a new member of the proposed Bastille-like group.</title>
        <authorList>
            <person name="Asare P.T."/>
            <person name="Bandara N."/>
            <person name="Jeong T.Y."/>
            <person name="Ryu S."/>
            <person name="Klumpp J."/>
            <person name="Kim K.P."/>
        </authorList>
    </citation>
    <scope>NUCLEOTIDE SEQUENCE [LARGE SCALE GENOMIC DNA]</scope>
    <source>
        <strain evidence="6">BCP8-2</strain>
    </source>
</reference>
<accession>A0A0E3D9T1</accession>
<gene>
    <name evidence="6" type="ORF">BCP8-2_125</name>
</gene>
<dbReference type="GO" id="GO:0006352">
    <property type="term" value="P:DNA-templated transcription initiation"/>
    <property type="evidence" value="ECO:0007669"/>
    <property type="project" value="InterPro"/>
</dbReference>
<dbReference type="Proteomes" id="UP000033014">
    <property type="component" value="Segment"/>
</dbReference>
<dbReference type="InterPro" id="IPR014284">
    <property type="entry name" value="RNA_pol_sigma-70_dom"/>
</dbReference>
<dbReference type="KEGG" id="vg:24723389"/>
<name>A0A0E3D9T1_9CAUD</name>
<dbReference type="GO" id="GO:0003677">
    <property type="term" value="F:DNA binding"/>
    <property type="evidence" value="ECO:0007669"/>
    <property type="project" value="UniProtKB-KW"/>
</dbReference>
<keyword evidence="4" id="KW-0804">Transcription</keyword>
<organism evidence="6 7">
    <name type="scientific">Bacillus phage BCP8-2</name>
    <dbReference type="NCBI Taxonomy" id="1129192"/>
    <lineage>
        <taxon>Viruses</taxon>
        <taxon>Duplodnaviria</taxon>
        <taxon>Heunggongvirae</taxon>
        <taxon>Uroviricota</taxon>
        <taxon>Caudoviricetes</taxon>
        <taxon>Herelleviridae</taxon>
        <taxon>Bastillevirinae</taxon>
        <taxon>Caeruleovirus</taxon>
        <taxon>Caeruleovirus BCP82</taxon>
    </lineage>
</organism>
<dbReference type="RefSeq" id="YP_009149686.1">
    <property type="nucleotide sequence ID" value="NC_027355.1"/>
</dbReference>
<feature type="domain" description="RNA polymerase sigma-70 region 2" evidence="5">
    <location>
        <begin position="38"/>
        <end position="101"/>
    </location>
</feature>
<evidence type="ECO:0000256" key="4">
    <source>
        <dbReference type="ARBA" id="ARBA00023163"/>
    </source>
</evidence>
<protein>
    <submittedName>
        <fullName evidence="6">Putative RNA polymerase sigma-70 factor, sigma-B/F/G subfamily</fullName>
    </submittedName>
</protein>
<evidence type="ECO:0000256" key="3">
    <source>
        <dbReference type="ARBA" id="ARBA00023125"/>
    </source>
</evidence>
<dbReference type="InterPro" id="IPR013325">
    <property type="entry name" value="RNA_pol_sigma_r2"/>
</dbReference>
<sequence>MILWKRRGIELTREETIELVLAAREGSEEAKEKIILGYKGMVYTLAKRFSRSKQHEFEDMFQEGLTILLEVINKFDTESGYAFSTYAYPYVLGKMNNVRRRYNPVKISAHITDIISRIRKYKLTDRSEREIYEFLGKEYELKWVRAALEYMRRGKVLSLDKPFSEDDESEWAATLGGVIEGDINECWELMLDIKGCIPNLTSYEQHVFHEHVLKDRMQSDVAKELGVKPQTVSKHAKKALRKIKLQLGGV</sequence>
<dbReference type="GeneID" id="24723389"/>
<dbReference type="Pfam" id="PF04542">
    <property type="entry name" value="Sigma70_r2"/>
    <property type="match status" value="1"/>
</dbReference>
<reference evidence="7" key="1">
    <citation type="submission" date="2014-01" db="EMBL/GenBank/DDBJ databases">
        <title>Genomic and Proteomic Analysis of Broad Host Range Virulent Bacillus Group Phage BCP8-2 Leading To the Creation of New Genus within Myoviruses.</title>
        <authorList>
            <person name="Bandara N."/>
            <person name="Asare P.T."/>
            <person name="Kim K.P."/>
        </authorList>
    </citation>
    <scope>NUCLEOTIDE SEQUENCE [LARGE SCALE GENOMIC DNA]</scope>
</reference>
<evidence type="ECO:0000313" key="6">
    <source>
        <dbReference type="EMBL" id="AHJ87163.1"/>
    </source>
</evidence>
<keyword evidence="1" id="KW-0805">Transcription regulation</keyword>